<evidence type="ECO:0000313" key="1">
    <source>
        <dbReference type="EMBL" id="ABD05575.1"/>
    </source>
</evidence>
<name>Q2J1T5_RHOP2</name>
<dbReference type="eggNOG" id="ENOG5031195">
    <property type="taxonomic scope" value="Bacteria"/>
</dbReference>
<protein>
    <submittedName>
        <fullName evidence="1">Uncharacterized protein</fullName>
    </submittedName>
</protein>
<dbReference type="EMBL" id="CP000250">
    <property type="protein sequence ID" value="ABD05575.1"/>
    <property type="molecule type" value="Genomic_DNA"/>
</dbReference>
<dbReference type="Proteomes" id="UP000008809">
    <property type="component" value="Chromosome"/>
</dbReference>
<dbReference type="HOGENOM" id="CLU_173328_0_0_5"/>
<sequence>MGPPQCGGLDASMQPRRHLGIEVDAGMLYSEKTPASLDEIRARVARALHRHPLCREVRFEIVSTPRTRKGGNWTISIQAVAPDALWEASEIVSDIQEAYELAVVAESRAA</sequence>
<accession>Q2J1T5</accession>
<dbReference type="KEGG" id="rpb:RPB_0864"/>
<evidence type="ECO:0000313" key="2">
    <source>
        <dbReference type="Proteomes" id="UP000008809"/>
    </source>
</evidence>
<dbReference type="STRING" id="316058.RPB_0864"/>
<organism evidence="1 2">
    <name type="scientific">Rhodopseudomonas palustris (strain HaA2)</name>
    <dbReference type="NCBI Taxonomy" id="316058"/>
    <lineage>
        <taxon>Bacteria</taxon>
        <taxon>Pseudomonadati</taxon>
        <taxon>Pseudomonadota</taxon>
        <taxon>Alphaproteobacteria</taxon>
        <taxon>Hyphomicrobiales</taxon>
        <taxon>Nitrobacteraceae</taxon>
        <taxon>Rhodopseudomonas</taxon>
    </lineage>
</organism>
<dbReference type="AlphaFoldDB" id="Q2J1T5"/>
<keyword evidence="2" id="KW-1185">Reference proteome</keyword>
<reference evidence="1 2" key="1">
    <citation type="submission" date="2006-01" db="EMBL/GenBank/DDBJ databases">
        <title>Complete sequence of Rhodopseudomonas palustris HaA2.</title>
        <authorList>
            <consortium name="US DOE Joint Genome Institute"/>
            <person name="Copeland A."/>
            <person name="Lucas S."/>
            <person name="Lapidus A."/>
            <person name="Barry K."/>
            <person name="Detter J.C."/>
            <person name="Glavina T."/>
            <person name="Hammon N."/>
            <person name="Israni S."/>
            <person name="Pitluck S."/>
            <person name="Chain P."/>
            <person name="Malfatti S."/>
            <person name="Shin M."/>
            <person name="Vergez L."/>
            <person name="Schmutz J."/>
            <person name="Larimer F."/>
            <person name="Land M."/>
            <person name="Hauser L."/>
            <person name="Pelletier D.A."/>
            <person name="Kyrpides N."/>
            <person name="Anderson I."/>
            <person name="Oda Y."/>
            <person name="Harwood C.S."/>
            <person name="Richardson P."/>
        </authorList>
    </citation>
    <scope>NUCLEOTIDE SEQUENCE [LARGE SCALE GENOMIC DNA]</scope>
    <source>
        <strain evidence="1 2">HaA2</strain>
    </source>
</reference>
<proteinExistence type="predicted"/>
<gene>
    <name evidence="1" type="ordered locus">RPB_0864</name>
</gene>